<evidence type="ECO:0000313" key="2">
    <source>
        <dbReference type="EMBL" id="EON98807.1"/>
    </source>
</evidence>
<evidence type="ECO:0000313" key="3">
    <source>
        <dbReference type="Proteomes" id="UP000014074"/>
    </source>
</evidence>
<dbReference type="GeneID" id="19326261"/>
<gene>
    <name evidence="2" type="ORF">UCRPA7_5683</name>
</gene>
<dbReference type="InterPro" id="IPR026913">
    <property type="entry name" value="METTL24"/>
</dbReference>
<dbReference type="KEGG" id="tmn:UCRPA7_5683"/>
<dbReference type="Proteomes" id="UP000014074">
    <property type="component" value="Unassembled WGS sequence"/>
</dbReference>
<reference evidence="3" key="1">
    <citation type="journal article" date="2013" name="Genome Announc.">
        <title>Draft genome sequence of the ascomycete Phaeoacremonium aleophilum strain UCR-PA7, a causal agent of the esca disease complex in grapevines.</title>
        <authorList>
            <person name="Blanco-Ulate B."/>
            <person name="Rolshausen P."/>
            <person name="Cantu D."/>
        </authorList>
    </citation>
    <scope>NUCLEOTIDE SEQUENCE [LARGE SCALE GENOMIC DNA]</scope>
    <source>
        <strain evidence="3">UCR-PA7</strain>
    </source>
</reference>
<dbReference type="PANTHER" id="PTHR32026">
    <property type="entry name" value="METHYLTRANSFERASE-LIKE PROTEIN 24"/>
    <property type="match status" value="1"/>
</dbReference>
<dbReference type="RefSeq" id="XP_007916418.1">
    <property type="nucleotide sequence ID" value="XM_007918227.1"/>
</dbReference>
<dbReference type="OrthoDB" id="10006218at2759"/>
<accession>R8BHU3</accession>
<name>R8BHU3_PHAM7</name>
<dbReference type="HOGENOM" id="CLU_066046_0_0_1"/>
<feature type="domain" description="Methyltransferase" evidence="1">
    <location>
        <begin position="58"/>
        <end position="190"/>
    </location>
</feature>
<protein>
    <recommendedName>
        <fullName evidence="1">Methyltransferase domain-containing protein</fullName>
    </recommendedName>
</protein>
<organism evidence="2 3">
    <name type="scientific">Phaeoacremonium minimum (strain UCR-PA7)</name>
    <name type="common">Esca disease fungus</name>
    <name type="synonym">Togninia minima</name>
    <dbReference type="NCBI Taxonomy" id="1286976"/>
    <lineage>
        <taxon>Eukaryota</taxon>
        <taxon>Fungi</taxon>
        <taxon>Dikarya</taxon>
        <taxon>Ascomycota</taxon>
        <taxon>Pezizomycotina</taxon>
        <taxon>Sordariomycetes</taxon>
        <taxon>Sordariomycetidae</taxon>
        <taxon>Togniniales</taxon>
        <taxon>Togniniaceae</taxon>
        <taxon>Phaeoacremonium</taxon>
    </lineage>
</organism>
<dbReference type="EMBL" id="KB933192">
    <property type="protein sequence ID" value="EON98807.1"/>
    <property type="molecule type" value="Genomic_DNA"/>
</dbReference>
<proteinExistence type="predicted"/>
<dbReference type="Pfam" id="PF13383">
    <property type="entry name" value="Methyltransf_22"/>
    <property type="match status" value="1"/>
</dbReference>
<evidence type="ECO:0000259" key="1">
    <source>
        <dbReference type="Pfam" id="PF13383"/>
    </source>
</evidence>
<sequence length="278" mass="31877">MERHMRLAEASWAKTVKQRHEMIKADYGDIKEMPLFPAVDGGEYHKHPYTIWDFTPASYGCPHEMERVGRMGDGGKWVCGMSRYEEVARKQPCVIYSFGVRDESSFENEMLSRTQCDVFAYDFSVVDFGEQLEPENRHRAHFMQAGIGKTDTAADPPFYSIVDLMKMNGHQYIDILKMDIEFAEFESMEGLDEAFPAAEGYELPIGQLMIEIHFFNGMTAEGYLAWWEKLEARGLRPTWTEPNLLAVTMNLAGDKAPLLAEYTLINVKDKRNVLYIGP</sequence>
<dbReference type="eggNOG" id="ENOG502S02V">
    <property type="taxonomic scope" value="Eukaryota"/>
</dbReference>
<dbReference type="InterPro" id="IPR025714">
    <property type="entry name" value="Methyltranfer_dom"/>
</dbReference>
<dbReference type="AlphaFoldDB" id="R8BHU3"/>
<dbReference type="PANTHER" id="PTHR32026:SF10">
    <property type="entry name" value="METHYLTRANSFERASE-LIKE PROTEIN 24-RELATED"/>
    <property type="match status" value="1"/>
</dbReference>
<keyword evidence="3" id="KW-1185">Reference proteome</keyword>